<proteinExistence type="predicted"/>
<protein>
    <submittedName>
        <fullName evidence="5">Calpain-like cysteine peptidase</fullName>
    </submittedName>
</protein>
<dbReference type="AlphaFoldDB" id="S9VYD8"/>
<dbReference type="GO" id="GO:0006508">
    <property type="term" value="P:proteolysis"/>
    <property type="evidence" value="ECO:0007669"/>
    <property type="project" value="InterPro"/>
</dbReference>
<evidence type="ECO:0000259" key="4">
    <source>
        <dbReference type="PROSITE" id="PS50203"/>
    </source>
</evidence>
<dbReference type="InterPro" id="IPR013780">
    <property type="entry name" value="Glyco_hydro_b"/>
</dbReference>
<feature type="active site" evidence="1">
    <location>
        <position position="408"/>
    </location>
</feature>
<dbReference type="PANTHER" id="PTHR10183:SF423">
    <property type="entry name" value="LEUCINE-RICH REPEAT PROTEIN (LRRP)"/>
    <property type="match status" value="1"/>
</dbReference>
<dbReference type="PROSITE" id="PS50203">
    <property type="entry name" value="CALPAIN_CAT"/>
    <property type="match status" value="1"/>
</dbReference>
<evidence type="ECO:0000313" key="5">
    <source>
        <dbReference type="EMBL" id="EPY28675.1"/>
    </source>
</evidence>
<dbReference type="Proteomes" id="UP000015354">
    <property type="component" value="Unassembled WGS sequence"/>
</dbReference>
<dbReference type="CDD" id="cd00044">
    <property type="entry name" value="CysPc"/>
    <property type="match status" value="1"/>
</dbReference>
<comment type="caution">
    <text evidence="5">The sequence shown here is derived from an EMBL/GenBank/DDBJ whole genome shotgun (WGS) entry which is preliminary data.</text>
</comment>
<dbReference type="InterPro" id="IPR015232">
    <property type="entry name" value="DUF1935"/>
</dbReference>
<comment type="caution">
    <text evidence="2">Lacks conserved residue(s) required for the propagation of feature annotation.</text>
</comment>
<dbReference type="OrthoDB" id="424753at2759"/>
<evidence type="ECO:0000256" key="2">
    <source>
        <dbReference type="PROSITE-ProRule" id="PRU00239"/>
    </source>
</evidence>
<evidence type="ECO:0000256" key="3">
    <source>
        <dbReference type="SAM" id="MobiDB-lite"/>
    </source>
</evidence>
<gene>
    <name evidence="5" type="ORF">STCU_04937</name>
</gene>
<sequence length="674" mass="75786">MVPVYEDEDEEGNEEESVFKNGTPDFKGDTMSCFDEPNVLYRIVQRIDKESTWAFYNDSTNYECHVEFTFGKNSTLEALENTTLEQNEKGEFVATVVVYPTETEMFVKGKVNGFTSKLRAAPLSDDYHRMMSSITQKTIHQEQDAIHQVSGTSRDAEEVLAYCLENNIMFVDPEFPPVQESIAAGAKKPMKPLAWARPQMYLPEEMASQVRLFRSIPSPGQVDAGDLGDSWVMCSVASMSEDPKRLFGMFRHPESKETAQREHAVGAYRVTFSKNGWWRSVLVDSYLPVSGGKPKFAKSINDPAEIWPCILEKAYAKLHGSYAKIITGDPLHALNDMTGFSTLRFDEALSESSTKRRDEDELFDDLLRGVAAGYTVIVNTPGKDPKASTGADADLAEQYKSVGLLTGHAYTILDAKDFPDHNIQIVKVRNAWGHGIEWSGDWGDDDARWEQYPEIAEECNFQKANDGTFWMSWEEVQKYFNGGGICFSHEPAYDYRINSAFNEGVPSCVLEIEVSSPTWFTFVISQEDKRIKRDPGYEYLPVMLSVAQPEDDSFHVVFNSTVNGVHPSPDKWTFLQGRDVSLVHKFDAGRYLLVPRILSDKLTDQVPYVLGVIANKEVGTGDVDVSFKTIDSASRVFENFPKFTAELTQTEDVQFQKRPPGAGFPATLSGERLE</sequence>
<feature type="domain" description="Calpain catalytic" evidence="4">
    <location>
        <begin position="169"/>
        <end position="489"/>
    </location>
</feature>
<reference evidence="5 6" key="1">
    <citation type="journal article" date="2013" name="PLoS ONE">
        <title>Predicting the Proteins of Angomonas deanei, Strigomonas culicis and Their Respective Endosymbionts Reveals New Aspects of the Trypanosomatidae Family.</title>
        <authorList>
            <person name="Motta M.C."/>
            <person name="Martins A.C."/>
            <person name="de Souza S.S."/>
            <person name="Catta-Preta C.M."/>
            <person name="Silva R."/>
            <person name="Klein C.C."/>
            <person name="de Almeida L.G."/>
            <person name="de Lima Cunha O."/>
            <person name="Ciapina L.P."/>
            <person name="Brocchi M."/>
            <person name="Colabardini A.C."/>
            <person name="de Araujo Lima B."/>
            <person name="Machado C.R."/>
            <person name="de Almeida Soares C.M."/>
            <person name="Probst C.M."/>
            <person name="de Menezes C.B."/>
            <person name="Thompson C.E."/>
            <person name="Bartholomeu D.C."/>
            <person name="Gradia D.F."/>
            <person name="Pavoni D.P."/>
            <person name="Grisard E.C."/>
            <person name="Fantinatti-Garboggini F."/>
            <person name="Marchini F.K."/>
            <person name="Rodrigues-Luiz G.F."/>
            <person name="Wagner G."/>
            <person name="Goldman G.H."/>
            <person name="Fietto J.L."/>
            <person name="Elias M.C."/>
            <person name="Goldman M.H."/>
            <person name="Sagot M.F."/>
            <person name="Pereira M."/>
            <person name="Stoco P.H."/>
            <person name="de Mendonca-Neto R.P."/>
            <person name="Teixeira S.M."/>
            <person name="Maciel T.E."/>
            <person name="de Oliveira Mendes T.A."/>
            <person name="Urmenyi T.P."/>
            <person name="de Souza W."/>
            <person name="Schenkman S."/>
            <person name="de Vasconcelos A.T."/>
        </authorList>
    </citation>
    <scope>NUCLEOTIDE SEQUENCE [LARGE SCALE GENOMIC DNA]</scope>
</reference>
<dbReference type="Gene3D" id="3.90.70.10">
    <property type="entry name" value="Cysteine proteinases"/>
    <property type="match status" value="1"/>
</dbReference>
<dbReference type="SMART" id="SM00230">
    <property type="entry name" value="CysPc"/>
    <property type="match status" value="1"/>
</dbReference>
<dbReference type="GO" id="GO:0004198">
    <property type="term" value="F:calcium-dependent cysteine-type endopeptidase activity"/>
    <property type="evidence" value="ECO:0007669"/>
    <property type="project" value="InterPro"/>
</dbReference>
<organism evidence="5 6">
    <name type="scientific">Strigomonas culicis</name>
    <dbReference type="NCBI Taxonomy" id="28005"/>
    <lineage>
        <taxon>Eukaryota</taxon>
        <taxon>Discoba</taxon>
        <taxon>Euglenozoa</taxon>
        <taxon>Kinetoplastea</taxon>
        <taxon>Metakinetoplastina</taxon>
        <taxon>Trypanosomatida</taxon>
        <taxon>Trypanosomatidae</taxon>
        <taxon>Strigomonadinae</taxon>
        <taxon>Strigomonas</taxon>
    </lineage>
</organism>
<feature type="region of interest" description="Disordered" evidence="3">
    <location>
        <begin position="1"/>
        <end position="24"/>
    </location>
</feature>
<dbReference type="EMBL" id="ATMH01004937">
    <property type="protein sequence ID" value="EPY28675.1"/>
    <property type="molecule type" value="Genomic_DNA"/>
</dbReference>
<dbReference type="PRINTS" id="PR00704">
    <property type="entry name" value="CALPAIN"/>
</dbReference>
<accession>S9VYD8</accession>
<evidence type="ECO:0000313" key="6">
    <source>
        <dbReference type="Proteomes" id="UP000015354"/>
    </source>
</evidence>
<dbReference type="Pfam" id="PF09149">
    <property type="entry name" value="DUF1935"/>
    <property type="match status" value="1"/>
</dbReference>
<dbReference type="SUPFAM" id="SSF54001">
    <property type="entry name" value="Cysteine proteinases"/>
    <property type="match status" value="1"/>
</dbReference>
<dbReference type="Pfam" id="PF00648">
    <property type="entry name" value="Peptidase_C2"/>
    <property type="match status" value="1"/>
</dbReference>
<evidence type="ECO:0000256" key="1">
    <source>
        <dbReference type="PIRSR" id="PIRSR622684-1"/>
    </source>
</evidence>
<dbReference type="InterPro" id="IPR036310">
    <property type="entry name" value="Smp-1-like_sf"/>
</dbReference>
<keyword evidence="6" id="KW-1185">Reference proteome</keyword>
<dbReference type="InterPro" id="IPR038765">
    <property type="entry name" value="Papain-like_cys_pep_sf"/>
</dbReference>
<name>S9VYD8_9TRYP</name>
<feature type="active site" evidence="1">
    <location>
        <position position="430"/>
    </location>
</feature>
<dbReference type="SUPFAM" id="SSF101601">
    <property type="entry name" value="Smp-1-like"/>
    <property type="match status" value="1"/>
</dbReference>
<dbReference type="Gene3D" id="2.60.40.1180">
    <property type="entry name" value="Golgi alpha-mannosidase II"/>
    <property type="match status" value="1"/>
</dbReference>
<feature type="compositionally biased region" description="Acidic residues" evidence="3">
    <location>
        <begin position="1"/>
        <end position="16"/>
    </location>
</feature>
<feature type="region of interest" description="Disordered" evidence="3">
    <location>
        <begin position="654"/>
        <end position="674"/>
    </location>
</feature>
<dbReference type="PANTHER" id="PTHR10183">
    <property type="entry name" value="CALPAIN"/>
    <property type="match status" value="1"/>
</dbReference>
<dbReference type="InterPro" id="IPR001300">
    <property type="entry name" value="Peptidase_C2_calpain_cat"/>
</dbReference>
<dbReference type="InterPro" id="IPR022684">
    <property type="entry name" value="Calpain_cysteine_protease"/>
</dbReference>